<feature type="compositionally biased region" description="Basic and acidic residues" evidence="2">
    <location>
        <begin position="3139"/>
        <end position="3158"/>
    </location>
</feature>
<feature type="coiled-coil region" evidence="1">
    <location>
        <begin position="2341"/>
        <end position="2385"/>
    </location>
</feature>
<name>A0A8D8QYR3_9HEMI</name>
<sequence>MGEDYDKGAFKRANRDEIMDMIKNQAVNKEGCIDPEAFKTLTPSKYLTTHDYKRRGTDYEDREEDRDAMEIMKNDEHIQVVTEIKTTTLSAMEALKRFYVTNMQVTDKTTNRIMDALKEVYEFSLKKNQDKNGRKRRELTKDVPNNDDVKVYRSFKKDQQDLMKREFKNREIEKLTFRRMYSGGPLFKTKIDDKSSKFGGVRDSNIKGHALKHRAKRQEPKNRTKSWASCWQSSLDRNESPPEELAISMFTPHQYSLSKEELFSIGSDLSKYYFVPTPKRTTKLTTLRKLKPKTVADLNEEMAFEEGNRPHTRITRMVYSLKNSSSQITSKETFSEESSSSSQITTDHNWEDFYDYSGNYDSNGVHKDSHNRTAVKLRVKREYFQYSNQREYLSQFPPPSGSYFVRQKAVRKAQKSRLFFKNMSVDALNALADKATNEINDEINNGFDNIDSTEARHVYMGVTPFNVTFRILPELPKKTTKLEISTDKNEEFDARYEISKDDTNTSHKTIYKKDLGKSPEINTVCHQNITESHESQEKDIGAYDKEIIKNMCYANPEFLTTESAPEIIASSKELGENAGHFPSTILFRDKIKTRYNPLDGINIGNDDLLSNENNMKDNKYVRLQNYTILPKQFDNHGKRSYDLYKKIKYHFEREHRPLTEVPSNTKYRILRKESIEQKRIEENIKNSLSNIKEIETSIVLHPPFVYPVNTTNENNKHVTYYQRFRSIEQMKEFKNKEDIIHMRNLPLLHHVKLFTKNGLLYKEIEKFRFVKKADTHEVQYMGNNFEAVQKYLEEVRNTPKTKRYEFHTNTITVSNETKKYNVTRYIYLNKTKTTYTENKSKYFYKTNSKFTHLAKNPYSFYTMFEKLTRKKKPQYVFVDITKKDERSKDIEVSEETKATTPTTTLSKYKFTDTTQKDESSKETKPTTTVSKYKFIDITQKDASGKKGTPTTAWSKYIFIDIRSTGLYYDRVYKYQDKNGLSRTRPSTSAPTKYIFVHKTGVHEPFNEKIKILRELQIHTDTLKCHNFSMDDLLLLKRLRYNKRNNISLTILDNQILEFFDRPELSATRPTVSTTYQFHLTYDDDEYIDETTTTHVDTDERNERFDIEEDEMNPGLYPVDHTTTKLKRKEYIELLRMKLKKDGNRQDTTLEKSLIDKFNNRLRRSIVEDRHAENITNIGDVNSTDMRGRYDNYDERRKRDITFQIREKYNRGNIRKQYSGGVLENNVEESLIDGMKRNIRNKRNIKHHHKHNSSETFEHKARQIKDKIESIKQKRHTYPRDESFQQEDLFKSFELITPRKKHNQTVDYKWSISEPNNESFEYYSKSESVKGSDYPEPEESVNSVISDPFKVFRHTFPSGSVMDPREFSTRGTTSGIRWENKPFDNFEEYDISKKMVKTRRPFDIHYFDEEIAREDELIRKGLLTTTTYRTPEPVDKNEMYSFSDEKSKELCRVWVTSDVVSNIMEKYKLTSTRSVKELLRYTHFYKMWKKNQTKPTTSTTTMFNEWAVYRHKRALGENYCPKYEDNENQAEEHKDWGVTRNLDTVLKLYTNRIKIVFDPNQSYEEIDPRFFTKKPKCEDTSVEQTNSPGSRIPSNIVKREKKDGVTMRPRNLSREYVDAVKRDKDFFIEITTRNVRKHLSGRLGKVRKIKQKKHEDENRCLVLPNSLRVIKTEKKLRVFKDFIIVKDGITTDPYKRKKAFENPKDQTRDPIQKNDANEIPTRPQDKEFADQLQQHKWTFIREESTKKYRSLKDIILNKTEDDILYKGWLEYKKNMMNTHERFRRDLDGTDEILYRTPRPKKNYGMLFDGRSTRKIRDYRAYLKVYTRPSAMRSKYYVLQEKKEKYIENNTDYEEYRKRYDAKIAEIDVNKPEDPVVFEKYFQKLSPEYNARTVGGQLLFNENIRYELENTTIDSTRKKERLLKILTECMPKSNPYYTDRNIYNESEWKRYAVMLDDSRINDRYVAEELERRPTFSPLLITQVYEVKNKRQKRDLDNKEIGDKDIHSAKYMTNHKKNKREADHNWSIFERTAPSDPPDDNFDWNTITPFPTEKPKRPGRTPYADSAICNDPDSADTEENRQKFETEMRDFFGSDIETMTEIAKERERIRENFIKQLEDKERNEKEAKEKNEGHSKKATTIRHKYSGGIMNNRAKKENFADIENKYIINENKKKMKRDTRDKQRIREIYGEYDYVETSTMQPLKKGMLTKDPLEHGQYLNFYQHLMKYNQSLFGKNNDRKENRAQKRFRRSVDTDTTTNIGTTEEYMGRYVRKNKVNRISEALAEIKMQYNLTFPTASGLDVTLLRTPKPRGKRNVAHNEAKTNTGTNEDNNRRCKRSDRKYYMDNVEELNKQAEEFYKNLTSDGVYLQQMRRELQEEMRAANLTDEEAVAKMVLKNTPANDVFNFDAALDENTNTEERKFLKTPLTNFSNPQDMMNQIMGQNVPQYGGCQGNSANHQADDVQGHRVKRFYMSSDERNRQKYWQLYYNITGDEKLMNQLRDDWKNSNTTKIQYGMMKRDVANLEMMRNRQIEGNYAGVERDLINLKRKRREKPQGHSIKYRNKRQVDVSKRDVANIEIKINQGIQGYYGLVKRDLTKLKRKPREIVQGNVAKIHSLQERKLIRRKRFDVERGPLWYKMREFHIKKFLKDTGRPENYSFGGGSSFSKWDEGKEASTVKLVSKKPKPFKKTMDPLARYRTLVFQPLINQSFDKTNKNGTRPSANPNPGSMSPQLINQSFSKATRKPAIPNEPLIHQIINQFHVNASDIPVSSVKASDNERPDENPQEKLIRKRRHLQADAPHKEAGDPLRAKSRKSTLGTHKTTVNLTKEAAIKRELKEARKYGILLEKLEREHKVGEFEDEHFAEYPERPYYFQKTASPKITVWSWEATETGETVLGYDSWENLSMSDRCDAFNRSGELWYRFKGVQTTQVNMDPDKFEMFKPDVGPDGKFVEDWYQKLPDGRTFDHSVEIQYTSTPPPPEYYHKTEISLETFRDLREAYEDMPHMREEILATVGGNKALFQDNCDSHLLEKWSTFYRDGELWYIGASTVPNFTPPSEIPRFEPDTIPGGEFEKDWYQLVEGKTYKRPVDLWAYYSIPTTARTKPTPKPVRIITDTSVNDEVYDEKAVRFCHMMEYDERQALTERMKEEKEREKRKKKIEERKRRRRRRRRRRRDNEERNENNAPV</sequence>
<accession>A0A8D8QYR3</accession>
<feature type="region of interest" description="Disordered" evidence="2">
    <location>
        <begin position="2045"/>
        <end position="2078"/>
    </location>
</feature>
<feature type="region of interest" description="Disordered" evidence="2">
    <location>
        <begin position="1702"/>
        <end position="1723"/>
    </location>
</feature>
<feature type="region of interest" description="Disordered" evidence="2">
    <location>
        <begin position="2766"/>
        <end position="2812"/>
    </location>
</feature>
<feature type="compositionally biased region" description="Basic and acidic residues" evidence="2">
    <location>
        <begin position="2771"/>
        <end position="2784"/>
    </location>
</feature>
<evidence type="ECO:0000313" key="3">
    <source>
        <dbReference type="EMBL" id="CAG6639911.1"/>
    </source>
</evidence>
<feature type="compositionally biased region" description="Basic and acidic residues" evidence="2">
    <location>
        <begin position="3170"/>
        <end position="3182"/>
    </location>
</feature>
<proteinExistence type="predicted"/>
<feature type="region of interest" description="Disordered" evidence="2">
    <location>
        <begin position="3139"/>
        <end position="3182"/>
    </location>
</feature>
<feature type="compositionally biased region" description="Basic and acidic residues" evidence="2">
    <location>
        <begin position="1702"/>
        <end position="1715"/>
    </location>
</feature>
<keyword evidence="1" id="KW-0175">Coiled coil</keyword>
<feature type="coiled-coil region" evidence="1">
    <location>
        <begin position="2100"/>
        <end position="2134"/>
    </location>
</feature>
<feature type="compositionally biased region" description="Basic residues" evidence="2">
    <location>
        <begin position="3159"/>
        <end position="3169"/>
    </location>
</feature>
<organism evidence="3">
    <name type="scientific">Cacopsylla melanoneura</name>
    <dbReference type="NCBI Taxonomy" id="428564"/>
    <lineage>
        <taxon>Eukaryota</taxon>
        <taxon>Metazoa</taxon>
        <taxon>Ecdysozoa</taxon>
        <taxon>Arthropoda</taxon>
        <taxon>Hexapoda</taxon>
        <taxon>Insecta</taxon>
        <taxon>Pterygota</taxon>
        <taxon>Neoptera</taxon>
        <taxon>Paraneoptera</taxon>
        <taxon>Hemiptera</taxon>
        <taxon>Sternorrhyncha</taxon>
        <taxon>Psylloidea</taxon>
        <taxon>Psyllidae</taxon>
        <taxon>Psyllinae</taxon>
        <taxon>Cacopsylla</taxon>
    </lineage>
</organism>
<protein>
    <submittedName>
        <fullName evidence="3">Uncharacterized protein</fullName>
    </submittedName>
</protein>
<feature type="compositionally biased region" description="Basic and acidic residues" evidence="2">
    <location>
        <begin position="2791"/>
        <end position="2805"/>
    </location>
</feature>
<dbReference type="EMBL" id="HBUF01109586">
    <property type="protein sequence ID" value="CAG6639911.1"/>
    <property type="molecule type" value="Transcribed_RNA"/>
</dbReference>
<evidence type="ECO:0000256" key="1">
    <source>
        <dbReference type="SAM" id="Coils"/>
    </source>
</evidence>
<reference evidence="3" key="1">
    <citation type="submission" date="2021-05" db="EMBL/GenBank/DDBJ databases">
        <authorList>
            <person name="Alioto T."/>
            <person name="Alioto T."/>
            <person name="Gomez Garrido J."/>
        </authorList>
    </citation>
    <scope>NUCLEOTIDE SEQUENCE</scope>
</reference>
<evidence type="ECO:0000256" key="2">
    <source>
        <dbReference type="SAM" id="MobiDB-lite"/>
    </source>
</evidence>
<feature type="region of interest" description="Disordered" evidence="2">
    <location>
        <begin position="2706"/>
        <end position="2729"/>
    </location>
</feature>